<feature type="region of interest" description="Disordered" evidence="1">
    <location>
        <begin position="1"/>
        <end position="40"/>
    </location>
</feature>
<feature type="compositionally biased region" description="Low complexity" evidence="1">
    <location>
        <begin position="613"/>
        <end position="638"/>
    </location>
</feature>
<dbReference type="Proteomes" id="UP000053477">
    <property type="component" value="Unassembled WGS sequence"/>
</dbReference>
<dbReference type="EMBL" id="KQ086000">
    <property type="protein sequence ID" value="KLO11425.1"/>
    <property type="molecule type" value="Genomic_DNA"/>
</dbReference>
<name>A0A0H2RHQ0_9AGAM</name>
<dbReference type="STRING" id="27342.A0A0H2RHQ0"/>
<feature type="region of interest" description="Disordered" evidence="1">
    <location>
        <begin position="702"/>
        <end position="739"/>
    </location>
</feature>
<dbReference type="OrthoDB" id="2163387at2759"/>
<feature type="compositionally biased region" description="Low complexity" evidence="1">
    <location>
        <begin position="1"/>
        <end position="14"/>
    </location>
</feature>
<feature type="compositionally biased region" description="Polar residues" evidence="1">
    <location>
        <begin position="673"/>
        <end position="682"/>
    </location>
</feature>
<feature type="compositionally biased region" description="Polar residues" evidence="1">
    <location>
        <begin position="396"/>
        <end position="405"/>
    </location>
</feature>
<accession>A0A0H2RHQ0</accession>
<protein>
    <submittedName>
        <fullName evidence="2">Uncharacterized protein</fullName>
    </submittedName>
</protein>
<feature type="compositionally biased region" description="Polar residues" evidence="1">
    <location>
        <begin position="554"/>
        <end position="564"/>
    </location>
</feature>
<feature type="region of interest" description="Disordered" evidence="1">
    <location>
        <begin position="290"/>
        <end position="371"/>
    </location>
</feature>
<evidence type="ECO:0000313" key="2">
    <source>
        <dbReference type="EMBL" id="KLO11425.1"/>
    </source>
</evidence>
<feature type="compositionally biased region" description="Low complexity" evidence="1">
    <location>
        <begin position="406"/>
        <end position="436"/>
    </location>
</feature>
<feature type="compositionally biased region" description="Basic and acidic residues" evidence="1">
    <location>
        <begin position="478"/>
        <end position="491"/>
    </location>
</feature>
<feature type="compositionally biased region" description="Low complexity" evidence="1">
    <location>
        <begin position="492"/>
        <end position="501"/>
    </location>
</feature>
<reference evidence="2 3" key="1">
    <citation type="submission" date="2015-04" db="EMBL/GenBank/DDBJ databases">
        <title>Complete genome sequence of Schizopora paradoxa KUC8140, a cosmopolitan wood degrader in East Asia.</title>
        <authorList>
            <consortium name="DOE Joint Genome Institute"/>
            <person name="Min B."/>
            <person name="Park H."/>
            <person name="Jang Y."/>
            <person name="Kim J.-J."/>
            <person name="Kim K.H."/>
            <person name="Pangilinan J."/>
            <person name="Lipzen A."/>
            <person name="Riley R."/>
            <person name="Grigoriev I.V."/>
            <person name="Spatafora J.W."/>
            <person name="Choi I.-G."/>
        </authorList>
    </citation>
    <scope>NUCLEOTIDE SEQUENCE [LARGE SCALE GENOMIC DNA]</scope>
    <source>
        <strain evidence="2 3">KUC8140</strain>
    </source>
</reference>
<feature type="region of interest" description="Disordered" evidence="1">
    <location>
        <begin position="776"/>
        <end position="805"/>
    </location>
</feature>
<feature type="region of interest" description="Disordered" evidence="1">
    <location>
        <begin position="602"/>
        <end position="682"/>
    </location>
</feature>
<keyword evidence="3" id="KW-1185">Reference proteome</keyword>
<sequence length="805" mass="83521">MATPSSSATSPSPALSFAMPATVSDHSTEDPTERAERDEHRSKILKRTEFAKVSLHFLLFCTVLLRSLGGWARARGEAWVARGGDASHSSQLRGERRARRSATSFLVERAPAIDPSREGIDGHSRSRVDSAARWPCFVATNFGGRVTFGFPPHPPQRAMYSSSLARPASNVDVITRALRSTLALASYKAKHNVINVPLRNLEAQVAHIKPQTLHGISSADPLNASPSNDKKRKASTNASSSYYGAGLGPGSGPSSSSYNNIAGPSTPSTSSHLHTNAAHSLFASILAPPPSKRARTIHNPEAPPVPPAKPYAPQVQAASSSNHGKKKSKATAKPSKADKKSSKSRSNPSGGRKRAGSHDSTQTARSAFSGEDVNDTDIKAAATLTEIFLSRGAGSPRSSFTSAATSLNNSQSQSLPNSQSQNGGLISHSQRSSTSSLHVASPTLAHASSQGSQGRTHSRTQSAASIVSIGRGPASAVDDGRLEVNMEDATRRSATPTAARPGDGGKAHATDSEAANMMLLLANSPSPRRPTTVARDKDVARNVYAAGRVLFPTASQSSNTSGQSEEYGESSREGKVLARTLGSAGSFSSVFGSERTLVGESDVVKAGVRQERPGSSTPTSKVVTPVSTQFNSAPADPVVTPPTPPAPSLGDMEVDREKVLPSSLLPAPPFPSKATNGGSATPNQAFNLSDYINVSPSPAAYGATNSSNSVPFPPSSQPNAAARHKSSLSAPSIPGTGLRHQAVVSSPLRKSFDSSGVGMPMSSGFGGVARRLFDGEAPGMNGAEGAVAPGVTHPTPLESGIDLHS</sequence>
<evidence type="ECO:0000313" key="3">
    <source>
        <dbReference type="Proteomes" id="UP000053477"/>
    </source>
</evidence>
<feature type="region of interest" description="Disordered" evidence="1">
    <location>
        <begin position="392"/>
        <end position="509"/>
    </location>
</feature>
<organism evidence="2 3">
    <name type="scientific">Schizopora paradoxa</name>
    <dbReference type="NCBI Taxonomy" id="27342"/>
    <lineage>
        <taxon>Eukaryota</taxon>
        <taxon>Fungi</taxon>
        <taxon>Dikarya</taxon>
        <taxon>Basidiomycota</taxon>
        <taxon>Agaricomycotina</taxon>
        <taxon>Agaricomycetes</taxon>
        <taxon>Hymenochaetales</taxon>
        <taxon>Schizoporaceae</taxon>
        <taxon>Schizopora</taxon>
    </lineage>
</organism>
<evidence type="ECO:0000256" key="1">
    <source>
        <dbReference type="SAM" id="MobiDB-lite"/>
    </source>
</evidence>
<dbReference type="AlphaFoldDB" id="A0A0H2RHQ0"/>
<feature type="compositionally biased region" description="Polar residues" evidence="1">
    <location>
        <begin position="446"/>
        <end position="465"/>
    </location>
</feature>
<feature type="region of interest" description="Disordered" evidence="1">
    <location>
        <begin position="554"/>
        <end position="574"/>
    </location>
</feature>
<gene>
    <name evidence="2" type="ORF">SCHPADRAFT_891575</name>
</gene>
<dbReference type="InParanoid" id="A0A0H2RHQ0"/>
<feature type="compositionally biased region" description="Pro residues" evidence="1">
    <location>
        <begin position="301"/>
        <end position="310"/>
    </location>
</feature>
<feature type="compositionally biased region" description="Basic and acidic residues" evidence="1">
    <location>
        <begin position="26"/>
        <end position="40"/>
    </location>
</feature>
<proteinExistence type="predicted"/>
<feature type="region of interest" description="Disordered" evidence="1">
    <location>
        <begin position="215"/>
        <end position="273"/>
    </location>
</feature>